<evidence type="ECO:0000259" key="1">
    <source>
        <dbReference type="Pfam" id="PF01402"/>
    </source>
</evidence>
<dbReference type="Proteomes" id="UP001602013">
    <property type="component" value="Unassembled WGS sequence"/>
</dbReference>
<proteinExistence type="predicted"/>
<evidence type="ECO:0000313" key="3">
    <source>
        <dbReference type="Proteomes" id="UP001602013"/>
    </source>
</evidence>
<comment type="caution">
    <text evidence="2">The sequence shown here is derived from an EMBL/GenBank/DDBJ whole genome shotgun (WGS) entry which is preliminary data.</text>
</comment>
<gene>
    <name evidence="2" type="ORF">ACFYXI_00180</name>
</gene>
<dbReference type="SUPFAM" id="SSF47598">
    <property type="entry name" value="Ribbon-helix-helix"/>
    <property type="match status" value="1"/>
</dbReference>
<reference evidence="2 3" key="1">
    <citation type="submission" date="2024-10" db="EMBL/GenBank/DDBJ databases">
        <title>The Natural Products Discovery Center: Release of the First 8490 Sequenced Strains for Exploring Actinobacteria Biosynthetic Diversity.</title>
        <authorList>
            <person name="Kalkreuter E."/>
            <person name="Kautsar S.A."/>
            <person name="Yang D."/>
            <person name="Bader C.D."/>
            <person name="Teijaro C.N."/>
            <person name="Fluegel L."/>
            <person name="Davis C.M."/>
            <person name="Simpson J.R."/>
            <person name="Lauterbach L."/>
            <person name="Steele A.D."/>
            <person name="Gui C."/>
            <person name="Meng S."/>
            <person name="Li G."/>
            <person name="Viehrig K."/>
            <person name="Ye F."/>
            <person name="Su P."/>
            <person name="Kiefer A.F."/>
            <person name="Nichols A."/>
            <person name="Cepeda A.J."/>
            <person name="Yan W."/>
            <person name="Fan B."/>
            <person name="Jiang Y."/>
            <person name="Adhikari A."/>
            <person name="Zheng C.-J."/>
            <person name="Schuster L."/>
            <person name="Cowan T.M."/>
            <person name="Smanski M.J."/>
            <person name="Chevrette M.G."/>
            <person name="De Carvalho L.P.S."/>
            <person name="Shen B."/>
        </authorList>
    </citation>
    <scope>NUCLEOTIDE SEQUENCE [LARGE SCALE GENOMIC DNA]</scope>
    <source>
        <strain evidence="2 3">NPDC002173</strain>
    </source>
</reference>
<accession>A0ABW6SIG6</accession>
<dbReference type="InterPro" id="IPR010985">
    <property type="entry name" value="Ribbon_hlx_hlx"/>
</dbReference>
<organism evidence="2 3">
    <name type="scientific">Microtetraspora malaysiensis</name>
    <dbReference type="NCBI Taxonomy" id="161358"/>
    <lineage>
        <taxon>Bacteria</taxon>
        <taxon>Bacillati</taxon>
        <taxon>Actinomycetota</taxon>
        <taxon>Actinomycetes</taxon>
        <taxon>Streptosporangiales</taxon>
        <taxon>Streptosporangiaceae</taxon>
        <taxon>Microtetraspora</taxon>
    </lineage>
</organism>
<feature type="domain" description="Ribbon-helix-helix protein CopG" evidence="1">
    <location>
        <begin position="52"/>
        <end position="87"/>
    </location>
</feature>
<dbReference type="InterPro" id="IPR002145">
    <property type="entry name" value="CopG"/>
</dbReference>
<name>A0ABW6SIG6_9ACTN</name>
<protein>
    <submittedName>
        <fullName evidence="2">Ribbon-helix-helix protein, CopG family</fullName>
    </submittedName>
</protein>
<evidence type="ECO:0000313" key="2">
    <source>
        <dbReference type="EMBL" id="MFF3663977.1"/>
    </source>
</evidence>
<dbReference type="EMBL" id="JBIASD010000001">
    <property type="protein sequence ID" value="MFF3663977.1"/>
    <property type="molecule type" value="Genomic_DNA"/>
</dbReference>
<dbReference type="Pfam" id="PF01402">
    <property type="entry name" value="RHH_1"/>
    <property type="match status" value="1"/>
</dbReference>
<sequence length="90" mass="9914">MEEPAQFTSKGVPVSEERIERLAAEAEEGYDVSELRRRGGRRPLGAAPAEVVPVRLDPELKAALVDRAQADHTTASEVIRQALRSWLHVA</sequence>
<keyword evidence="3" id="KW-1185">Reference proteome</keyword>
<dbReference type="RefSeq" id="WP_387407900.1">
    <property type="nucleotide sequence ID" value="NZ_JBIASD010000001.1"/>
</dbReference>